<keyword evidence="6" id="KW-0067">ATP-binding</keyword>
<dbReference type="InterPro" id="IPR017871">
    <property type="entry name" value="ABC_transporter-like_CS"/>
</dbReference>
<reference evidence="14 15" key="1">
    <citation type="submission" date="2018-07" db="EMBL/GenBank/DDBJ databases">
        <title>The complete nuclear genome of the prasinophyte Chloropicon primus (CCMP1205).</title>
        <authorList>
            <person name="Pombert J.-F."/>
            <person name="Otis C."/>
            <person name="Turmel M."/>
            <person name="Lemieux C."/>
        </authorList>
    </citation>
    <scope>NUCLEOTIDE SEQUENCE [LARGE SCALE GENOMIC DNA]</scope>
    <source>
        <strain evidence="14 15">CCMP1205</strain>
    </source>
</reference>
<dbReference type="Proteomes" id="UP000316726">
    <property type="component" value="Chromosome 13"/>
</dbReference>
<feature type="region of interest" description="Disordered" evidence="10">
    <location>
        <begin position="36"/>
        <end position="55"/>
    </location>
</feature>
<dbReference type="PROSITE" id="PS00211">
    <property type="entry name" value="ABC_TRANSPORTER_1"/>
    <property type="match status" value="1"/>
</dbReference>
<keyword evidence="9 11" id="KW-0472">Membrane</keyword>
<dbReference type="GO" id="GO:0005524">
    <property type="term" value="F:ATP binding"/>
    <property type="evidence" value="ECO:0007669"/>
    <property type="project" value="UniProtKB-KW"/>
</dbReference>
<evidence type="ECO:0000259" key="12">
    <source>
        <dbReference type="PROSITE" id="PS50893"/>
    </source>
</evidence>
<keyword evidence="15" id="KW-1185">Reference proteome</keyword>
<evidence type="ECO:0000256" key="9">
    <source>
        <dbReference type="ARBA" id="ARBA00023136"/>
    </source>
</evidence>
<dbReference type="EMBL" id="CP031046">
    <property type="protein sequence ID" value="QDZ24300.1"/>
    <property type="molecule type" value="Genomic_DNA"/>
</dbReference>
<dbReference type="Pfam" id="PF00005">
    <property type="entry name" value="ABC_tran"/>
    <property type="match status" value="1"/>
</dbReference>
<feature type="transmembrane region" description="Helical" evidence="11">
    <location>
        <begin position="374"/>
        <end position="396"/>
    </location>
</feature>
<evidence type="ECO:0000256" key="4">
    <source>
        <dbReference type="ARBA" id="ARBA00022692"/>
    </source>
</evidence>
<dbReference type="InterPro" id="IPR036640">
    <property type="entry name" value="ABC1_TM_sf"/>
</dbReference>
<dbReference type="PROSITE" id="PS50893">
    <property type="entry name" value="ABC_TRANSPORTER_2"/>
    <property type="match status" value="1"/>
</dbReference>
<dbReference type="PANTHER" id="PTHR43394:SF7">
    <property type="entry name" value="ABC TRANSPORTER B FAMILY MEMBER 28"/>
    <property type="match status" value="1"/>
</dbReference>
<dbReference type="STRING" id="1764295.A0A5B8MXT3"/>
<comment type="similarity">
    <text evidence="2">Belongs to the ABC transporter superfamily. ABCB family. MHC peptide exporter (TC 3.A.1.209) subfamily.</text>
</comment>
<dbReference type="GO" id="GO:0005743">
    <property type="term" value="C:mitochondrial inner membrane"/>
    <property type="evidence" value="ECO:0007669"/>
    <property type="project" value="TreeGrafter"/>
</dbReference>
<evidence type="ECO:0000256" key="10">
    <source>
        <dbReference type="SAM" id="MobiDB-lite"/>
    </source>
</evidence>
<dbReference type="PANTHER" id="PTHR43394">
    <property type="entry name" value="ATP-DEPENDENT PERMEASE MDL1, MITOCHONDRIAL"/>
    <property type="match status" value="1"/>
</dbReference>
<keyword evidence="4 11" id="KW-0812">Transmembrane</keyword>
<keyword evidence="5" id="KW-0547">Nucleotide-binding</keyword>
<dbReference type="PROSITE" id="PS50929">
    <property type="entry name" value="ABC_TM1F"/>
    <property type="match status" value="1"/>
</dbReference>
<dbReference type="Pfam" id="PF00664">
    <property type="entry name" value="ABC_membrane"/>
    <property type="match status" value="1"/>
</dbReference>
<evidence type="ECO:0000259" key="13">
    <source>
        <dbReference type="PROSITE" id="PS50929"/>
    </source>
</evidence>
<evidence type="ECO:0000313" key="15">
    <source>
        <dbReference type="Proteomes" id="UP000316726"/>
    </source>
</evidence>
<dbReference type="Gene3D" id="1.20.1560.10">
    <property type="entry name" value="ABC transporter type 1, transmembrane domain"/>
    <property type="match status" value="1"/>
</dbReference>
<sequence length="699" mass="75459">MERAGRVTGRTRGGRSFGWRTGERVAGLGRLHHRRGWRGGVVGGRRPRRGVAPSWASASRGVNGVVVEDSPSPSTAGERLGVPKGEEDASPRASGKEVLRETLRESVRSNLWGLAAVGVVLLVVTSVILAQPLLSGAFFQNLVVPNPDAGAIKKVLIAMLVAYAAEPACTFLYVTTVSKVAQKFVSDLQKKVFAMILAQNTAFFDLNETTSLLAIVSSEINTVSDVIGQNLSRDRGFRAILEAAGGVIVLGLIAPQLAPVLLAFIFLTSVNAALYSRKTKGLFAQREMFKLKMNSTATTAFSNIKTVRAFAAERHEFTSFLGMLRKADHIGLSLGQSKARLESLARFAIYSSLLLLYTYGGSLVIKGAMPVRSLIAGIGYTFSLVFATQGITNTFADMSRAMVSVKKIEDFVDTLEPISTSSEDEIMDVLALRSESCDEESSEVLPVVENRESNVISLHVDSFSYPTRPNTVALKNVNLELKSGKVTALVGPSGAGKSSIVQLLSRFYKLENGSMKFNGIDAAKFSRKEWSKAVSLVGQQPVLFPGTIQTNIAYALEDVTPSQVRDAAVAANANEFIMSLPDGYDTDVGEAGGRLSGGQRQRIAIARAFIRDSPVLLLDEATSALDAQSEKLVQEALEKLYSEKAVLVIAHRLSTVVSADEIIVVEEGEVRDRGTHQELLRRDSLYQKLIGAQQINMAL</sequence>
<feature type="transmembrane region" description="Helical" evidence="11">
    <location>
        <begin position="111"/>
        <end position="134"/>
    </location>
</feature>
<organism evidence="14 15">
    <name type="scientific">Chloropicon primus</name>
    <dbReference type="NCBI Taxonomy" id="1764295"/>
    <lineage>
        <taxon>Eukaryota</taxon>
        <taxon>Viridiplantae</taxon>
        <taxon>Chlorophyta</taxon>
        <taxon>Chloropicophyceae</taxon>
        <taxon>Chloropicales</taxon>
        <taxon>Chloropicaceae</taxon>
        <taxon>Chloropicon</taxon>
    </lineage>
</organism>
<keyword evidence="8 11" id="KW-1133">Transmembrane helix</keyword>
<dbReference type="GO" id="GO:0090374">
    <property type="term" value="P:oligopeptide export from mitochondrion"/>
    <property type="evidence" value="ECO:0007669"/>
    <property type="project" value="TreeGrafter"/>
</dbReference>
<dbReference type="GO" id="GO:0015421">
    <property type="term" value="F:ABC-type oligopeptide transporter activity"/>
    <property type="evidence" value="ECO:0007669"/>
    <property type="project" value="TreeGrafter"/>
</dbReference>
<evidence type="ECO:0000256" key="3">
    <source>
        <dbReference type="ARBA" id="ARBA00022448"/>
    </source>
</evidence>
<dbReference type="InterPro" id="IPR039421">
    <property type="entry name" value="Type_1_exporter"/>
</dbReference>
<dbReference type="AlphaFoldDB" id="A0A5B8MXT3"/>
<dbReference type="SUPFAM" id="SSF52540">
    <property type="entry name" value="P-loop containing nucleoside triphosphate hydrolases"/>
    <property type="match status" value="1"/>
</dbReference>
<evidence type="ECO:0000256" key="7">
    <source>
        <dbReference type="ARBA" id="ARBA00022967"/>
    </source>
</evidence>
<evidence type="ECO:0000256" key="8">
    <source>
        <dbReference type="ARBA" id="ARBA00022989"/>
    </source>
</evidence>
<evidence type="ECO:0000256" key="5">
    <source>
        <dbReference type="ARBA" id="ARBA00022741"/>
    </source>
</evidence>
<comment type="subcellular location">
    <subcellularLocation>
        <location evidence="1">Endomembrane system</location>
        <topology evidence="1">Multi-pass membrane protein</topology>
    </subcellularLocation>
</comment>
<feature type="region of interest" description="Disordered" evidence="10">
    <location>
        <begin position="64"/>
        <end position="95"/>
    </location>
</feature>
<dbReference type="InterPro" id="IPR003593">
    <property type="entry name" value="AAA+_ATPase"/>
</dbReference>
<evidence type="ECO:0000256" key="6">
    <source>
        <dbReference type="ARBA" id="ARBA00022840"/>
    </source>
</evidence>
<evidence type="ECO:0000256" key="1">
    <source>
        <dbReference type="ARBA" id="ARBA00004127"/>
    </source>
</evidence>
<evidence type="ECO:0000256" key="2">
    <source>
        <dbReference type="ARBA" id="ARBA00006493"/>
    </source>
</evidence>
<dbReference type="Gene3D" id="3.40.50.300">
    <property type="entry name" value="P-loop containing nucleotide triphosphate hydrolases"/>
    <property type="match status" value="1"/>
</dbReference>
<evidence type="ECO:0000256" key="11">
    <source>
        <dbReference type="SAM" id="Phobius"/>
    </source>
</evidence>
<name>A0A5B8MXT3_9CHLO</name>
<keyword evidence="3" id="KW-0813">Transport</keyword>
<feature type="domain" description="ABC transmembrane type-1" evidence="13">
    <location>
        <begin position="115"/>
        <end position="400"/>
    </location>
</feature>
<keyword evidence="7" id="KW-1278">Translocase</keyword>
<dbReference type="GO" id="GO:0016887">
    <property type="term" value="F:ATP hydrolysis activity"/>
    <property type="evidence" value="ECO:0007669"/>
    <property type="project" value="InterPro"/>
</dbReference>
<gene>
    <name evidence="14" type="ORF">A3770_13p68180</name>
</gene>
<dbReference type="SUPFAM" id="SSF90123">
    <property type="entry name" value="ABC transporter transmembrane region"/>
    <property type="match status" value="1"/>
</dbReference>
<dbReference type="SMART" id="SM00382">
    <property type="entry name" value="AAA"/>
    <property type="match status" value="1"/>
</dbReference>
<dbReference type="InterPro" id="IPR027417">
    <property type="entry name" value="P-loop_NTPase"/>
</dbReference>
<feature type="transmembrane region" description="Helical" evidence="11">
    <location>
        <begin position="154"/>
        <end position="174"/>
    </location>
</feature>
<proteinExistence type="inferred from homology"/>
<dbReference type="InterPro" id="IPR011527">
    <property type="entry name" value="ABC1_TM_dom"/>
</dbReference>
<dbReference type="GO" id="GO:0012505">
    <property type="term" value="C:endomembrane system"/>
    <property type="evidence" value="ECO:0007669"/>
    <property type="project" value="UniProtKB-SubCell"/>
</dbReference>
<feature type="compositionally biased region" description="Basic and acidic residues" evidence="10">
    <location>
        <begin position="84"/>
        <end position="95"/>
    </location>
</feature>
<feature type="domain" description="ABC transporter" evidence="12">
    <location>
        <begin position="458"/>
        <end position="692"/>
    </location>
</feature>
<dbReference type="InterPro" id="IPR003439">
    <property type="entry name" value="ABC_transporter-like_ATP-bd"/>
</dbReference>
<evidence type="ECO:0000313" key="14">
    <source>
        <dbReference type="EMBL" id="QDZ24300.1"/>
    </source>
</evidence>
<dbReference type="FunFam" id="3.40.50.300:FF:000140">
    <property type="entry name" value="Lipid A export ATP-binding/permease protein MsbA"/>
    <property type="match status" value="1"/>
</dbReference>
<accession>A0A5B8MXT3</accession>
<dbReference type="OrthoDB" id="6500128at2759"/>
<feature type="transmembrane region" description="Helical" evidence="11">
    <location>
        <begin position="347"/>
        <end position="368"/>
    </location>
</feature>
<protein>
    <submittedName>
        <fullName evidence="14">ABC transporter</fullName>
    </submittedName>
</protein>